<dbReference type="EMBL" id="BJHV01000001">
    <property type="protein sequence ID" value="GDY43004.1"/>
    <property type="molecule type" value="Genomic_DNA"/>
</dbReference>
<reference evidence="2 3" key="1">
    <citation type="journal article" date="2020" name="Int. J. Syst. Evol. Microbiol.">
        <title>Reclassification of Streptomyces castelarensis and Streptomyces sporoclivatus as later heterotypic synonyms of Streptomyces antimycoticus.</title>
        <authorList>
            <person name="Komaki H."/>
            <person name="Tamura T."/>
        </authorList>
    </citation>
    <scope>NUCLEOTIDE SEQUENCE [LARGE SCALE GENOMIC DNA]</scope>
    <source>
        <strain evidence="2 3">NBRC 12839</strain>
    </source>
</reference>
<evidence type="ECO:0000256" key="1">
    <source>
        <dbReference type="SAM" id="MobiDB-lite"/>
    </source>
</evidence>
<evidence type="ECO:0000313" key="2">
    <source>
        <dbReference type="EMBL" id="GDY43004.1"/>
    </source>
</evidence>
<dbReference type="AlphaFoldDB" id="A0A4D4K4F7"/>
<sequence length="142" mass="15015">MLPAALPLQLPGAVEVLGHGDHQAGHILGDRLLEDPSGIGQHRVGRDEFGAEQPVDPRARGMDPGRPVALTGPGVADRVGGEVPDQEHIRGRECLGSEFSSQTSTFARSATRSRWTGGWSPKTTTVLSDIGGKPFRNVDGFA</sequence>
<accession>A0A4D4K4F7</accession>
<dbReference type="Proteomes" id="UP000299290">
    <property type="component" value="Unassembled WGS sequence"/>
</dbReference>
<organism evidence="2 3">
    <name type="scientific">Streptomyces antimycoticus</name>
    <dbReference type="NCBI Taxonomy" id="68175"/>
    <lineage>
        <taxon>Bacteria</taxon>
        <taxon>Bacillati</taxon>
        <taxon>Actinomycetota</taxon>
        <taxon>Actinomycetes</taxon>
        <taxon>Kitasatosporales</taxon>
        <taxon>Streptomycetaceae</taxon>
        <taxon>Streptomyces</taxon>
        <taxon>Streptomyces violaceusniger group</taxon>
    </lineage>
</organism>
<gene>
    <name evidence="2" type="ORF">SANT12839_038860</name>
</gene>
<name>A0A4D4K4F7_9ACTN</name>
<protein>
    <submittedName>
        <fullName evidence="2">Uncharacterized protein</fullName>
    </submittedName>
</protein>
<keyword evidence="3" id="KW-1185">Reference proteome</keyword>
<comment type="caution">
    <text evidence="2">The sequence shown here is derived from an EMBL/GenBank/DDBJ whole genome shotgun (WGS) entry which is preliminary data.</text>
</comment>
<evidence type="ECO:0000313" key="3">
    <source>
        <dbReference type="Proteomes" id="UP000299290"/>
    </source>
</evidence>
<feature type="region of interest" description="Disordered" evidence="1">
    <location>
        <begin position="38"/>
        <end position="85"/>
    </location>
</feature>
<proteinExistence type="predicted"/>
<feature type="compositionally biased region" description="Basic and acidic residues" evidence="1">
    <location>
        <begin position="44"/>
        <end position="63"/>
    </location>
</feature>